<proteinExistence type="predicted"/>
<keyword evidence="3" id="KW-1185">Reference proteome</keyword>
<feature type="compositionally biased region" description="Acidic residues" evidence="1">
    <location>
        <begin position="279"/>
        <end position="295"/>
    </location>
</feature>
<organism evidence="2 3">
    <name type="scientific">Laetiporus sulphureus 93-53</name>
    <dbReference type="NCBI Taxonomy" id="1314785"/>
    <lineage>
        <taxon>Eukaryota</taxon>
        <taxon>Fungi</taxon>
        <taxon>Dikarya</taxon>
        <taxon>Basidiomycota</taxon>
        <taxon>Agaricomycotina</taxon>
        <taxon>Agaricomycetes</taxon>
        <taxon>Polyporales</taxon>
        <taxon>Laetiporus</taxon>
    </lineage>
</organism>
<gene>
    <name evidence="2" type="ORF">LAESUDRAFT_757564</name>
</gene>
<feature type="region of interest" description="Disordered" evidence="1">
    <location>
        <begin position="150"/>
        <end position="516"/>
    </location>
</feature>
<dbReference type="EMBL" id="KV427615">
    <property type="protein sequence ID" value="KZT08321.1"/>
    <property type="molecule type" value="Genomic_DNA"/>
</dbReference>
<dbReference type="STRING" id="1314785.A0A165F3R9"/>
<dbReference type="Proteomes" id="UP000076871">
    <property type="component" value="Unassembled WGS sequence"/>
</dbReference>
<accession>A0A165F3R9</accession>
<dbReference type="AlphaFoldDB" id="A0A165F3R9"/>
<name>A0A165F3R9_9APHY</name>
<dbReference type="InParanoid" id="A0A165F3R9"/>
<evidence type="ECO:0000313" key="2">
    <source>
        <dbReference type="EMBL" id="KZT08321.1"/>
    </source>
</evidence>
<feature type="compositionally biased region" description="Basic and acidic residues" evidence="1">
    <location>
        <begin position="395"/>
        <end position="406"/>
    </location>
</feature>
<reference evidence="2 3" key="1">
    <citation type="journal article" date="2016" name="Mol. Biol. Evol.">
        <title>Comparative Genomics of Early-Diverging Mushroom-Forming Fungi Provides Insights into the Origins of Lignocellulose Decay Capabilities.</title>
        <authorList>
            <person name="Nagy L.G."/>
            <person name="Riley R."/>
            <person name="Tritt A."/>
            <person name="Adam C."/>
            <person name="Daum C."/>
            <person name="Floudas D."/>
            <person name="Sun H."/>
            <person name="Yadav J.S."/>
            <person name="Pangilinan J."/>
            <person name="Larsson K.H."/>
            <person name="Matsuura K."/>
            <person name="Barry K."/>
            <person name="Labutti K."/>
            <person name="Kuo R."/>
            <person name="Ohm R.A."/>
            <person name="Bhattacharya S.S."/>
            <person name="Shirouzu T."/>
            <person name="Yoshinaga Y."/>
            <person name="Martin F.M."/>
            <person name="Grigoriev I.V."/>
            <person name="Hibbett D.S."/>
        </authorList>
    </citation>
    <scope>NUCLEOTIDE SEQUENCE [LARGE SCALE GENOMIC DNA]</scope>
    <source>
        <strain evidence="2 3">93-53</strain>
    </source>
</reference>
<evidence type="ECO:0000313" key="3">
    <source>
        <dbReference type="Proteomes" id="UP000076871"/>
    </source>
</evidence>
<evidence type="ECO:0000256" key="1">
    <source>
        <dbReference type="SAM" id="MobiDB-lite"/>
    </source>
</evidence>
<feature type="compositionally biased region" description="Acidic residues" evidence="1">
    <location>
        <begin position="407"/>
        <end position="418"/>
    </location>
</feature>
<dbReference type="RefSeq" id="XP_040766061.1">
    <property type="nucleotide sequence ID" value="XM_040912329.1"/>
</dbReference>
<feature type="compositionally biased region" description="Basic and acidic residues" evidence="1">
    <location>
        <begin position="420"/>
        <end position="515"/>
    </location>
</feature>
<sequence>MFGDELEGESPIPPSIFGTVPGQLDTSQPTRLHRVPGSTFSFASFNSYTASSRGDIPDLNKLSLHDETCRPKRIVIETLPNGQSTWRFVPRARLGQGMEDEGPWPRVIKICGELVHCSQEQWEIYKLDPIYDCFVPSPPDMTVISRVEPNEREMPSRLPNPLAEATSAPPPADAKRRLSLDSIPSEELPPPKKSRKTPHDSPEALGSDPSHPITVPGDEEGGVEELGHGSSTAFDSKEHAQSGGGKTSYRNGHPRAGANRAQSRGQRWRPMRDQAAESNDQDQEMIDLTVADEDSVPQAGSTQATKRKRTSHADHVNVSELAADEGPAAGRCDSPEPKRLCTQLNSGRFPTMGSGFAQRKNGKRKTGKWPFENLKSNGHRSPESDASTNIPTEPSARDHSTDMNADRDEDSPIEDNSDQEAQHRATIEESRRKLAELEKDRPLWEEAAKKRQAAEHAEEHARRARKEAERRAAEMEQQCRKQEAEKAQAEQRKKPARERAHHEEERRQKQQERQKRWAYGPWTTSRAIQWYQTLSEEFDTAKFSVDKPATFDLIPWPVLRSRAYLSVEDVDWDAVETFFRTARSYVPYQDYKVFVEKSHKRFHPDRWRARGILKSIEDEQTRDCLEVIANCVAQAITPLWREIKGG</sequence>
<dbReference type="GeneID" id="63829357"/>
<protein>
    <submittedName>
        <fullName evidence="2">Uncharacterized protein</fullName>
    </submittedName>
</protein>
<dbReference type="OrthoDB" id="3265210at2759"/>